<evidence type="ECO:0000313" key="2">
    <source>
        <dbReference type="EMBL" id="EGK60783.1"/>
    </source>
</evidence>
<dbReference type="InterPro" id="IPR009693">
    <property type="entry name" value="Glucitol_operon_activator"/>
</dbReference>
<dbReference type="HOGENOM" id="CLU_124480_0_1_9"/>
<gene>
    <name evidence="2" type="primary">srlM</name>
    <name evidence="2" type="ORF">HMPREF9081_0893</name>
</gene>
<reference evidence="2 3" key="1">
    <citation type="submission" date="2011-04" db="EMBL/GenBank/DDBJ databases">
        <authorList>
            <person name="Muzny D."/>
            <person name="Qin X."/>
            <person name="Deng J."/>
            <person name="Jiang H."/>
            <person name="Liu Y."/>
            <person name="Qu J."/>
            <person name="Song X.-Z."/>
            <person name="Zhang L."/>
            <person name="Thornton R."/>
            <person name="Coyle M."/>
            <person name="Francisco L."/>
            <person name="Jackson L."/>
            <person name="Javaid M."/>
            <person name="Korchina V."/>
            <person name="Kovar C."/>
            <person name="Mata R."/>
            <person name="Mathew T."/>
            <person name="Ngo R."/>
            <person name="Nguyen L."/>
            <person name="Nguyen N."/>
            <person name="Okwuonu G."/>
            <person name="Ongeri F."/>
            <person name="Pham C."/>
            <person name="Simmons D."/>
            <person name="Wilczek-Boney K."/>
            <person name="Hale W."/>
            <person name="Jakkamsetti A."/>
            <person name="Pham P."/>
            <person name="Ruth R."/>
            <person name="San Lucas F."/>
            <person name="Warren J."/>
            <person name="Zhang J."/>
            <person name="Zhao Z."/>
            <person name="Zhou C."/>
            <person name="Zhu D."/>
            <person name="Lee S."/>
            <person name="Bess C."/>
            <person name="Blankenburg K."/>
            <person name="Forbes L."/>
            <person name="Fu Q."/>
            <person name="Gubbala S."/>
            <person name="Hirani K."/>
            <person name="Jayaseelan J.C."/>
            <person name="Lara F."/>
            <person name="Munidasa M."/>
            <person name="Palculict T."/>
            <person name="Patil S."/>
            <person name="Pu L.-L."/>
            <person name="Saada N."/>
            <person name="Tang L."/>
            <person name="Weissenberger G."/>
            <person name="Zhu Y."/>
            <person name="Hemphill L."/>
            <person name="Shang Y."/>
            <person name="Youmans B."/>
            <person name="Ayvaz T."/>
            <person name="Ross M."/>
            <person name="Santibanez J."/>
            <person name="Aqrawi P."/>
            <person name="Gross S."/>
            <person name="Joshi V."/>
            <person name="Fowler G."/>
            <person name="Nazareth L."/>
            <person name="Reid J."/>
            <person name="Worley K."/>
            <person name="Petrosino J."/>
            <person name="Highlander S."/>
            <person name="Gibbs R."/>
        </authorList>
    </citation>
    <scope>NUCLEOTIDE SEQUENCE [LARGE SCALE GENOMIC DNA]</scope>
    <source>
        <strain evidence="2 3">DSM 2778</strain>
    </source>
</reference>
<dbReference type="eggNOG" id="COG4578">
    <property type="taxonomic scope" value="Bacteria"/>
</dbReference>
<feature type="transmembrane region" description="Helical" evidence="1">
    <location>
        <begin position="12"/>
        <end position="32"/>
    </location>
</feature>
<dbReference type="AlphaFoldDB" id="F5RKV8"/>
<keyword evidence="1" id="KW-0472">Membrane</keyword>
<evidence type="ECO:0000313" key="3">
    <source>
        <dbReference type="Proteomes" id="UP000004067"/>
    </source>
</evidence>
<sequence>MSNTKGAKTMLWLVLIAVTMWVLQLVLSILQFRRFAAHVKEMRREGRVAIGKAKGRFVAGAIVLFVIDAECNILRGEIMKGVTVFAGFRPFEDFSGRNLLDLDEASVASYDRQTRRAVLGAREEYIIYQEQGETLASHA</sequence>
<dbReference type="Pfam" id="PF06923">
    <property type="entry name" value="GutM"/>
    <property type="match status" value="1"/>
</dbReference>
<dbReference type="Proteomes" id="UP000004067">
    <property type="component" value="Unassembled WGS sequence"/>
</dbReference>
<organism evidence="2 3">
    <name type="scientific">Centipeda periodontii DSM 2778</name>
    <dbReference type="NCBI Taxonomy" id="888060"/>
    <lineage>
        <taxon>Bacteria</taxon>
        <taxon>Bacillati</taxon>
        <taxon>Bacillota</taxon>
        <taxon>Negativicutes</taxon>
        <taxon>Selenomonadales</taxon>
        <taxon>Selenomonadaceae</taxon>
        <taxon>Centipeda</taxon>
    </lineage>
</organism>
<name>F5RKV8_9FIRM</name>
<accession>F5RKV8</accession>
<dbReference type="PIRSF" id="PIRSF011474">
    <property type="entry name" value="Glucitol_operon_activator"/>
    <property type="match status" value="1"/>
</dbReference>
<dbReference type="EMBL" id="AFHQ01000027">
    <property type="protein sequence ID" value="EGK60783.1"/>
    <property type="molecule type" value="Genomic_DNA"/>
</dbReference>
<keyword evidence="3" id="KW-1185">Reference proteome</keyword>
<protein>
    <submittedName>
        <fullName evidence="2">Sorbitol operon activator</fullName>
    </submittedName>
</protein>
<keyword evidence="1" id="KW-0812">Transmembrane</keyword>
<keyword evidence="1" id="KW-1133">Transmembrane helix</keyword>
<proteinExistence type="predicted"/>
<dbReference type="STRING" id="888060.HMPREF9081_0893"/>
<evidence type="ECO:0000256" key="1">
    <source>
        <dbReference type="SAM" id="Phobius"/>
    </source>
</evidence>
<comment type="caution">
    <text evidence="2">The sequence shown here is derived from an EMBL/GenBank/DDBJ whole genome shotgun (WGS) entry which is preliminary data.</text>
</comment>